<accession>I0ID63</accession>
<dbReference type="KEGG" id="phm:PSMK_10420"/>
<name>I0ID63_PHYMF</name>
<protein>
    <recommendedName>
        <fullName evidence="3">Nucleotidyltransferase</fullName>
    </recommendedName>
</protein>
<dbReference type="Pfam" id="PF08843">
    <property type="entry name" value="AbiEii"/>
    <property type="match status" value="1"/>
</dbReference>
<organism evidence="1 2">
    <name type="scientific">Phycisphaera mikurensis (strain NBRC 102666 / KCTC 22515 / FYK2301M01)</name>
    <dbReference type="NCBI Taxonomy" id="1142394"/>
    <lineage>
        <taxon>Bacteria</taxon>
        <taxon>Pseudomonadati</taxon>
        <taxon>Planctomycetota</taxon>
        <taxon>Phycisphaerae</taxon>
        <taxon>Phycisphaerales</taxon>
        <taxon>Phycisphaeraceae</taxon>
        <taxon>Phycisphaera</taxon>
    </lineage>
</organism>
<proteinExistence type="predicted"/>
<sequence>MEASLHAGARRAIEVLTLADACSCPVGGIAVANRTAIRFTRDVDLAIAVADDAEAEAVARCFLSGGYALRGSLKQTAVDRLSTLRLRPPTPRDGQVDEGLVPMVDVLFASSGIEAECVDAATPVRVAPGLAVPTASVPHLIALKLLSESERRLQDRIDLLMLIRVATASDLETVQNLLRLIRTRRFHRDKDLPARLAHFCELAASDDPGGTLG</sequence>
<evidence type="ECO:0000313" key="1">
    <source>
        <dbReference type="EMBL" id="BAM03201.1"/>
    </source>
</evidence>
<dbReference type="Proteomes" id="UP000007881">
    <property type="component" value="Chromosome"/>
</dbReference>
<gene>
    <name evidence="1" type="ordered locus">PSMK_10420</name>
</gene>
<keyword evidence="2" id="KW-1185">Reference proteome</keyword>
<evidence type="ECO:0008006" key="3">
    <source>
        <dbReference type="Google" id="ProtNLM"/>
    </source>
</evidence>
<reference evidence="1 2" key="1">
    <citation type="submission" date="2012-02" db="EMBL/GenBank/DDBJ databases">
        <title>Complete genome sequence of Phycisphaera mikurensis NBRC 102666.</title>
        <authorList>
            <person name="Ankai A."/>
            <person name="Hosoyama A."/>
            <person name="Terui Y."/>
            <person name="Sekine M."/>
            <person name="Fukai R."/>
            <person name="Kato Y."/>
            <person name="Nakamura S."/>
            <person name="Yamada-Narita S."/>
            <person name="Kawakoshi A."/>
            <person name="Fukunaga Y."/>
            <person name="Yamazaki S."/>
            <person name="Fujita N."/>
        </authorList>
    </citation>
    <scope>NUCLEOTIDE SEQUENCE [LARGE SCALE GENOMIC DNA]</scope>
    <source>
        <strain evidence="2">NBRC 102666 / KCTC 22515 / FYK2301M01</strain>
    </source>
</reference>
<dbReference type="OrthoDB" id="5179643at2"/>
<dbReference type="EMBL" id="AP012338">
    <property type="protein sequence ID" value="BAM03201.1"/>
    <property type="molecule type" value="Genomic_DNA"/>
</dbReference>
<dbReference type="InterPro" id="IPR014942">
    <property type="entry name" value="AbiEii"/>
</dbReference>
<dbReference type="RefSeq" id="WP_014436420.1">
    <property type="nucleotide sequence ID" value="NC_017080.1"/>
</dbReference>
<evidence type="ECO:0000313" key="2">
    <source>
        <dbReference type="Proteomes" id="UP000007881"/>
    </source>
</evidence>
<dbReference type="HOGENOM" id="CLU_1407370_0_0_0"/>
<dbReference type="AlphaFoldDB" id="I0ID63"/>
<dbReference type="eggNOG" id="ENOG5032T4H">
    <property type="taxonomic scope" value="Bacteria"/>
</dbReference>